<feature type="transmembrane region" description="Helical" evidence="1">
    <location>
        <begin position="70"/>
        <end position="89"/>
    </location>
</feature>
<protein>
    <submittedName>
        <fullName evidence="3">Metallophosphoesterase</fullName>
    </submittedName>
</protein>
<keyword evidence="1" id="KW-1133">Transmembrane helix</keyword>
<feature type="transmembrane region" description="Helical" evidence="1">
    <location>
        <begin position="37"/>
        <end position="58"/>
    </location>
</feature>
<evidence type="ECO:0000313" key="3">
    <source>
        <dbReference type="EMBL" id="MDN4494821.1"/>
    </source>
</evidence>
<dbReference type="SUPFAM" id="SSF56300">
    <property type="entry name" value="Metallo-dependent phosphatases"/>
    <property type="match status" value="1"/>
</dbReference>
<accession>A0ABT8GU09</accession>
<dbReference type="InterPro" id="IPR029052">
    <property type="entry name" value="Metallo-depent_PP-like"/>
</dbReference>
<keyword evidence="1" id="KW-0812">Transmembrane</keyword>
<dbReference type="PANTHER" id="PTHR31302">
    <property type="entry name" value="TRANSMEMBRANE PROTEIN WITH METALLOPHOSPHOESTERASE DOMAIN-RELATED"/>
    <property type="match status" value="1"/>
</dbReference>
<comment type="caution">
    <text evidence="3">The sequence shown here is derived from an EMBL/GenBank/DDBJ whole genome shotgun (WGS) entry which is preliminary data.</text>
</comment>
<dbReference type="Proteomes" id="UP001172743">
    <property type="component" value="Unassembled WGS sequence"/>
</dbReference>
<dbReference type="InterPro" id="IPR004843">
    <property type="entry name" value="Calcineurin-like_PHP"/>
</dbReference>
<keyword evidence="4" id="KW-1185">Reference proteome</keyword>
<dbReference type="CDD" id="cd07385">
    <property type="entry name" value="MPP_YkuE_C"/>
    <property type="match status" value="1"/>
</dbReference>
<dbReference type="Pfam" id="PF00149">
    <property type="entry name" value="Metallophos"/>
    <property type="match status" value="1"/>
</dbReference>
<dbReference type="PANTHER" id="PTHR31302:SF0">
    <property type="entry name" value="TRANSMEMBRANE PROTEIN WITH METALLOPHOSPHOESTERASE DOMAIN"/>
    <property type="match status" value="1"/>
</dbReference>
<evidence type="ECO:0000313" key="4">
    <source>
        <dbReference type="Proteomes" id="UP001172743"/>
    </source>
</evidence>
<name>A0ABT8GU09_9BACL</name>
<dbReference type="Gene3D" id="3.60.21.10">
    <property type="match status" value="1"/>
</dbReference>
<dbReference type="EMBL" id="JAUHTQ010000012">
    <property type="protein sequence ID" value="MDN4494821.1"/>
    <property type="molecule type" value="Genomic_DNA"/>
</dbReference>
<evidence type="ECO:0000256" key="1">
    <source>
        <dbReference type="SAM" id="Phobius"/>
    </source>
</evidence>
<organism evidence="3 4">
    <name type="scientific">Ureibacillus aquaedulcis</name>
    <dbReference type="NCBI Taxonomy" id="3058421"/>
    <lineage>
        <taxon>Bacteria</taxon>
        <taxon>Bacillati</taxon>
        <taxon>Bacillota</taxon>
        <taxon>Bacilli</taxon>
        <taxon>Bacillales</taxon>
        <taxon>Caryophanaceae</taxon>
        <taxon>Ureibacillus</taxon>
    </lineage>
</organism>
<dbReference type="InterPro" id="IPR051158">
    <property type="entry name" value="Metallophosphoesterase_sf"/>
</dbReference>
<dbReference type="RefSeq" id="WP_301139123.1">
    <property type="nucleotide sequence ID" value="NZ_JAUHTQ010000012.1"/>
</dbReference>
<feature type="transmembrane region" description="Helical" evidence="1">
    <location>
        <begin position="6"/>
        <end position="25"/>
    </location>
</feature>
<feature type="domain" description="Calcineurin-like phosphoesterase" evidence="2">
    <location>
        <begin position="138"/>
        <end position="301"/>
    </location>
</feature>
<sequence length="361" mass="40883">MDRILGMTLALILYSAITAYLGLNLKKWLEAIHLFRWPIVYWVILFLISFSFLIGRMHDVLGPLSIVGNYWMFFFEYGLILCIIANVFIKLTPYKNVTVVGSVVVGLLVVLFAWGTYNAYSPVVRNLEISIDKPGEPMRLVVASDFHLGVLSHKDHLQKFVDLSNEANPDAVLLVGDLVDDDPVWYVEEGMDQVMNQLKATYGVYGVLGNHEYYGGKIPQFVEEMKGSNVQILMDETISVGDRFYLTGQEDDTNKKRKVIQALKPENENADMPWIVMNHTPTDLHAPQDAGVDLHVSGHTHLGQLWPNNFITNQLFEVDYGHMKKGDMHALVSSGFGFWGPPMRIGSRSELWVVDITFNEK</sequence>
<keyword evidence="1" id="KW-0472">Membrane</keyword>
<reference evidence="3" key="1">
    <citation type="submission" date="2023-07" db="EMBL/GenBank/DDBJ databases">
        <title>Ureibacillus sp. isolated from freshwater well.</title>
        <authorList>
            <person name="Kirdat K."/>
            <person name="Bhatt A."/>
            <person name="Teware R."/>
            <person name="Bhavsar Y."/>
            <person name="Yadav A."/>
        </authorList>
    </citation>
    <scope>NUCLEOTIDE SEQUENCE</scope>
    <source>
        <strain evidence="3">BA0131</strain>
    </source>
</reference>
<evidence type="ECO:0000259" key="2">
    <source>
        <dbReference type="Pfam" id="PF00149"/>
    </source>
</evidence>
<proteinExistence type="predicted"/>
<feature type="transmembrane region" description="Helical" evidence="1">
    <location>
        <begin position="96"/>
        <end position="117"/>
    </location>
</feature>
<gene>
    <name evidence="3" type="ORF">QYB95_14800</name>
</gene>